<feature type="compositionally biased region" description="Basic and acidic residues" evidence="1">
    <location>
        <begin position="1"/>
        <end position="11"/>
    </location>
</feature>
<accession>A0A6J4THF3</accession>
<feature type="non-terminal residue" evidence="2">
    <location>
        <position position="343"/>
    </location>
</feature>
<feature type="compositionally biased region" description="Low complexity" evidence="1">
    <location>
        <begin position="239"/>
        <end position="255"/>
    </location>
</feature>
<dbReference type="AlphaFoldDB" id="A0A6J4THF3"/>
<name>A0A6J4THF3_9SPHN</name>
<feature type="compositionally biased region" description="Basic residues" evidence="1">
    <location>
        <begin position="272"/>
        <end position="296"/>
    </location>
</feature>
<feature type="compositionally biased region" description="Basic and acidic residues" evidence="1">
    <location>
        <begin position="301"/>
        <end position="310"/>
    </location>
</feature>
<feature type="region of interest" description="Disordered" evidence="1">
    <location>
        <begin position="198"/>
        <end position="343"/>
    </location>
</feature>
<feature type="compositionally biased region" description="Basic residues" evidence="1">
    <location>
        <begin position="72"/>
        <end position="85"/>
    </location>
</feature>
<evidence type="ECO:0000256" key="1">
    <source>
        <dbReference type="SAM" id="MobiDB-lite"/>
    </source>
</evidence>
<feature type="compositionally biased region" description="Basic residues" evidence="1">
    <location>
        <begin position="155"/>
        <end position="170"/>
    </location>
</feature>
<evidence type="ECO:0000313" key="2">
    <source>
        <dbReference type="EMBL" id="CAA9522124.1"/>
    </source>
</evidence>
<feature type="compositionally biased region" description="Basic and acidic residues" evidence="1">
    <location>
        <begin position="145"/>
        <end position="154"/>
    </location>
</feature>
<sequence>ELPHAGPDRHQGQPVLPGRDDVRSGRQSRPRRLRPHHPQGPGFRNQFRRHRRRLQPRGVGGDRRESPQGPTRQRRARHQGAHAHGRRPEPARQLAALAHARGRGFAAPPADGPHRPLPSPSAVTGHRHRGDPVGAHRPHAVGQGARDRCFDLPRPRHRGGPVGRRAARARALPHRAAALLDPEPGRRARGAARLPALRDGRDGVEPAGDGYAHRQVPPRPATARQHACEAVPQADVRRAQAGRGRAAHWAGAGRRLVPDAHGHGLRGGPSGRHLRDHRSAHHGASRGRARRRRSRAGRWTPRPDRRDRPAGRRCGLAGGGLFAARDHAGRAAPPSSRRARRRL</sequence>
<organism evidence="2">
    <name type="scientific">uncultured Sphingomonas sp</name>
    <dbReference type="NCBI Taxonomy" id="158754"/>
    <lineage>
        <taxon>Bacteria</taxon>
        <taxon>Pseudomonadati</taxon>
        <taxon>Pseudomonadota</taxon>
        <taxon>Alphaproteobacteria</taxon>
        <taxon>Sphingomonadales</taxon>
        <taxon>Sphingomonadaceae</taxon>
        <taxon>Sphingomonas</taxon>
        <taxon>environmental samples</taxon>
    </lineage>
</organism>
<dbReference type="EMBL" id="CADCWA010000121">
    <property type="protein sequence ID" value="CAA9522124.1"/>
    <property type="molecule type" value="Genomic_DNA"/>
</dbReference>
<feature type="region of interest" description="Disordered" evidence="1">
    <location>
        <begin position="1"/>
        <end position="170"/>
    </location>
</feature>
<protein>
    <submittedName>
        <fullName evidence="2">Oxidoreductase</fullName>
    </submittedName>
</protein>
<gene>
    <name evidence="2" type="ORF">AVDCRST_MAG31-1605</name>
</gene>
<feature type="compositionally biased region" description="Basic residues" evidence="1">
    <location>
        <begin position="26"/>
        <end position="37"/>
    </location>
</feature>
<feature type="compositionally biased region" description="Basic residues" evidence="1">
    <location>
        <begin position="46"/>
        <end position="55"/>
    </location>
</feature>
<proteinExistence type="predicted"/>
<feature type="non-terminal residue" evidence="2">
    <location>
        <position position="1"/>
    </location>
</feature>
<reference evidence="2" key="1">
    <citation type="submission" date="2020-02" db="EMBL/GenBank/DDBJ databases">
        <authorList>
            <person name="Meier V. D."/>
        </authorList>
    </citation>
    <scope>NUCLEOTIDE SEQUENCE</scope>
    <source>
        <strain evidence="2">AVDCRST_MAG31</strain>
    </source>
</reference>